<dbReference type="GeneID" id="39857102"/>
<keyword evidence="2" id="KW-0472">Membrane</keyword>
<gene>
    <name evidence="3" type="ORF">SAMN04488133_0878</name>
</gene>
<keyword evidence="4" id="KW-1185">Reference proteome</keyword>
<feature type="transmembrane region" description="Helical" evidence="2">
    <location>
        <begin position="52"/>
        <end position="76"/>
    </location>
</feature>
<evidence type="ECO:0000313" key="3">
    <source>
        <dbReference type="EMBL" id="SEF83510.1"/>
    </source>
</evidence>
<evidence type="ECO:0008006" key="5">
    <source>
        <dbReference type="Google" id="ProtNLM"/>
    </source>
</evidence>
<dbReference type="AlphaFoldDB" id="A0A1H5V8H5"/>
<dbReference type="InterPro" id="IPR040493">
    <property type="entry name" value="DUF5518"/>
</dbReference>
<keyword evidence="2" id="KW-0812">Transmembrane</keyword>
<name>A0A1H5V8H5_9EURY</name>
<sequence length="147" mass="14989">MTRWRAVAGGFALAACSEALVFAATGRVTLVGGLAGSALAGYLAGEEPAEGAWHGLMSAMAWGIVLIPGLVALSVVTDAPLPFPIEFLLPLLDTAGEATAAILLSASLPNVAAGALGSLTRRRDDTRGRSDEHAGRRPAEGEPEDAR</sequence>
<dbReference type="EMBL" id="FNVN01000001">
    <property type="protein sequence ID" value="SEF83510.1"/>
    <property type="molecule type" value="Genomic_DNA"/>
</dbReference>
<feature type="region of interest" description="Disordered" evidence="1">
    <location>
        <begin position="119"/>
        <end position="147"/>
    </location>
</feature>
<evidence type="ECO:0000313" key="4">
    <source>
        <dbReference type="Proteomes" id="UP000236740"/>
    </source>
</evidence>
<dbReference type="Pfam" id="PF17647">
    <property type="entry name" value="DUF5518"/>
    <property type="match status" value="1"/>
</dbReference>
<organism evidence="3 4">
    <name type="scientific">Halobellus limi</name>
    <dbReference type="NCBI Taxonomy" id="699433"/>
    <lineage>
        <taxon>Archaea</taxon>
        <taxon>Methanobacteriati</taxon>
        <taxon>Methanobacteriota</taxon>
        <taxon>Stenosarchaea group</taxon>
        <taxon>Halobacteria</taxon>
        <taxon>Halobacteriales</taxon>
        <taxon>Haloferacaceae</taxon>
        <taxon>Halobellus</taxon>
    </lineage>
</organism>
<reference evidence="3 4" key="1">
    <citation type="submission" date="2016-10" db="EMBL/GenBank/DDBJ databases">
        <authorList>
            <person name="de Groot N.N."/>
        </authorList>
    </citation>
    <scope>NUCLEOTIDE SEQUENCE [LARGE SCALE GENOMIC DNA]</scope>
    <source>
        <strain evidence="3 4">CGMCC 1.10331</strain>
    </source>
</reference>
<dbReference type="RefSeq" id="WP_160113913.1">
    <property type="nucleotide sequence ID" value="NZ_CP031311.1"/>
</dbReference>
<feature type="compositionally biased region" description="Basic and acidic residues" evidence="1">
    <location>
        <begin position="121"/>
        <end position="147"/>
    </location>
</feature>
<protein>
    <recommendedName>
        <fullName evidence="5">DUF5518 domain-containing protein</fullName>
    </recommendedName>
</protein>
<accession>A0A1H5V8H5</accession>
<dbReference type="OrthoDB" id="342332at2157"/>
<evidence type="ECO:0000256" key="1">
    <source>
        <dbReference type="SAM" id="MobiDB-lite"/>
    </source>
</evidence>
<proteinExistence type="predicted"/>
<keyword evidence="2" id="KW-1133">Transmembrane helix</keyword>
<evidence type="ECO:0000256" key="2">
    <source>
        <dbReference type="SAM" id="Phobius"/>
    </source>
</evidence>
<dbReference type="PROSITE" id="PS51257">
    <property type="entry name" value="PROKAR_LIPOPROTEIN"/>
    <property type="match status" value="1"/>
</dbReference>
<dbReference type="Proteomes" id="UP000236740">
    <property type="component" value="Unassembled WGS sequence"/>
</dbReference>